<sequence length="172" mass="19564">MVPEAVHARHLAEFGFLKRDLEQAGYPATIVEKSEEIPLNVLLAAIEKDHKNRDRFINFSFVPLDEDDLSYIQLLQIYTTIPCDIRPELADDVGKLLLAINCRLAIGHFSVKEDGEMYYRYVHSASYAEKLRRDEIMEILALFLFMLNTFAKRIDEVASGDVSLSDALAELG</sequence>
<evidence type="ECO:0000313" key="2">
    <source>
        <dbReference type="Proteomes" id="UP000250369"/>
    </source>
</evidence>
<reference evidence="1 2" key="1">
    <citation type="journal article" date="2009" name="Int. J. Syst. Evol. Microbiol.">
        <title>Paenibacillus contaminans sp. nov., isolated from a contaminated laboratory plate.</title>
        <authorList>
            <person name="Chou J.H."/>
            <person name="Lee J.H."/>
            <person name="Lin M.C."/>
            <person name="Chang P.S."/>
            <person name="Arun A.B."/>
            <person name="Young C.C."/>
            <person name="Chen W.M."/>
        </authorList>
    </citation>
    <scope>NUCLEOTIDE SEQUENCE [LARGE SCALE GENOMIC DNA]</scope>
    <source>
        <strain evidence="1 2">CKOBP-6</strain>
    </source>
</reference>
<dbReference type="AlphaFoldDB" id="A0A329M867"/>
<keyword evidence="2" id="KW-1185">Reference proteome</keyword>
<dbReference type="OrthoDB" id="5243146at2"/>
<dbReference type="InterPro" id="IPR019660">
    <property type="entry name" value="Put_sensory_transdc_reg_YbjN"/>
</dbReference>
<comment type="caution">
    <text evidence="1">The sequence shown here is derived from an EMBL/GenBank/DDBJ whole genome shotgun (WGS) entry which is preliminary data.</text>
</comment>
<organism evidence="1 2">
    <name type="scientific">Paenibacillus contaminans</name>
    <dbReference type="NCBI Taxonomy" id="450362"/>
    <lineage>
        <taxon>Bacteria</taxon>
        <taxon>Bacillati</taxon>
        <taxon>Bacillota</taxon>
        <taxon>Bacilli</taxon>
        <taxon>Bacillales</taxon>
        <taxon>Paenibacillaceae</taxon>
        <taxon>Paenibacillus</taxon>
    </lineage>
</organism>
<dbReference type="Proteomes" id="UP000250369">
    <property type="component" value="Unassembled WGS sequence"/>
</dbReference>
<dbReference type="RefSeq" id="WP_113034607.1">
    <property type="nucleotide sequence ID" value="NZ_QMFB01000022.1"/>
</dbReference>
<name>A0A329M867_9BACL</name>
<evidence type="ECO:0008006" key="3">
    <source>
        <dbReference type="Google" id="ProtNLM"/>
    </source>
</evidence>
<gene>
    <name evidence="1" type="ORF">DQG23_29355</name>
</gene>
<proteinExistence type="predicted"/>
<dbReference type="Pfam" id="PF10722">
    <property type="entry name" value="YbjN"/>
    <property type="match status" value="1"/>
</dbReference>
<dbReference type="EMBL" id="QMFB01000022">
    <property type="protein sequence ID" value="RAV16101.1"/>
    <property type="molecule type" value="Genomic_DNA"/>
</dbReference>
<protein>
    <recommendedName>
        <fullName evidence="3">YbjN domain-containing protein</fullName>
    </recommendedName>
</protein>
<evidence type="ECO:0000313" key="1">
    <source>
        <dbReference type="EMBL" id="RAV16101.1"/>
    </source>
</evidence>
<accession>A0A329M867</accession>